<feature type="domain" description="Rrn7/TAF1B C-terminal cyclin" evidence="12">
    <location>
        <begin position="286"/>
        <end position="424"/>
    </location>
</feature>
<organism evidence="13 14">
    <name type="scientific">Rhizophagus irregularis (strain DAOM 197198w)</name>
    <name type="common">Glomus intraradices</name>
    <dbReference type="NCBI Taxonomy" id="1432141"/>
    <lineage>
        <taxon>Eukaryota</taxon>
        <taxon>Fungi</taxon>
        <taxon>Fungi incertae sedis</taxon>
        <taxon>Mucoromycota</taxon>
        <taxon>Glomeromycotina</taxon>
        <taxon>Glomeromycetes</taxon>
        <taxon>Glomerales</taxon>
        <taxon>Glomeraceae</taxon>
        <taxon>Rhizophagus</taxon>
    </lineage>
</organism>
<evidence type="ECO:0008006" key="15">
    <source>
        <dbReference type="Google" id="ProtNLM"/>
    </source>
</evidence>
<feature type="region of interest" description="Disordered" evidence="10">
    <location>
        <begin position="176"/>
        <end position="198"/>
    </location>
</feature>
<dbReference type="GO" id="GO:0001164">
    <property type="term" value="F:RNA polymerase I core promoter sequence-specific DNA binding"/>
    <property type="evidence" value="ECO:0007669"/>
    <property type="project" value="InterPro"/>
</dbReference>
<dbReference type="AlphaFoldDB" id="A0A015IQ58"/>
<keyword evidence="3" id="KW-0479">Metal-binding</keyword>
<comment type="caution">
    <text evidence="13">The sequence shown here is derived from an EMBL/GenBank/DDBJ whole genome shotgun (WGS) entry which is preliminary data.</text>
</comment>
<feature type="region of interest" description="Disordered" evidence="10">
    <location>
        <begin position="136"/>
        <end position="163"/>
    </location>
</feature>
<keyword evidence="8" id="KW-0804">Transcription</keyword>
<evidence type="ECO:0000259" key="12">
    <source>
        <dbReference type="Pfam" id="PF20645"/>
    </source>
</evidence>
<dbReference type="HOGENOM" id="CLU_455036_0_0_1"/>
<feature type="compositionally biased region" description="Polar residues" evidence="10">
    <location>
        <begin position="145"/>
        <end position="154"/>
    </location>
</feature>
<name>A0A015IQ58_RHIIW</name>
<evidence type="ECO:0000313" key="13">
    <source>
        <dbReference type="EMBL" id="EXX56380.1"/>
    </source>
</evidence>
<evidence type="ECO:0000256" key="5">
    <source>
        <dbReference type="ARBA" id="ARBA00022833"/>
    </source>
</evidence>
<sequence length="694" mass="81628">MIKGGQCSICKSRKWFYDNLGGLVCQYGHQRESYLVQENEVIDPGQGGTKKRNRVKKNEKAAVVEKRYAYDNEKDWLWIEFVAVQFVLRLHVQTMIQDMRVTPQLEHVCKHLWIMYVNKFNNIDKIRSKNTPAVQTESMDVDVDNNGNSPNIQYQEEEEKDDQDDIEALFEIPPSSSDEDYGEFGDATTTRKKHKKSTRKTGHEEIINVLRVQYVLAILHLGCVWLRLPILIADLNRWIHNNTLQFNSARKHLPNNIKLHLGSRINRLEPKYLITCKRLFGLEAKFLDFYKSEYGICFPEINAPLVLYRYIKDLMLPVEFYVASKELAQLINLKLFYEYNLNYRPPTLLMAIVIIVTKMVYGLDENRRFPGENDQYAKYFPSFESWIKALSDRNEAEFKKEVPSDMSDVKEWMDMNPDQYIQFCADLLGDIDRVPKPPERSKTSHHIEQEKKYTEIDERSKPFKILNEKKIVQEIKSNKFESDLNLLMEEKRESIDFRRKGAPSLEKISPEEKLKMQFEKSELAENFRMLKTKDLDKVYKNLSSAKPIDDELKILYNTADFDRNEYNQSISSRDIHPSIQLANTNISIVKDDEKIKLPKPLDILRRRYSTFLFKKPEDPKDSRLFFGEKYTAYQIPNSKSDYEKKVQLLGDYHEDYERVLIFASNIIGETIDELQNNIMKIEVDLLKAIEKEGL</sequence>
<gene>
    <name evidence="13" type="ORF">RirG_216820</name>
</gene>
<protein>
    <recommendedName>
        <fullName evidence="15">RRN7-type domain-containing protein</fullName>
    </recommendedName>
</protein>
<comment type="subcellular location">
    <subcellularLocation>
        <location evidence="1">Nucleus</location>
        <location evidence="1">Nucleolus</location>
    </subcellularLocation>
</comment>
<evidence type="ECO:0000256" key="2">
    <source>
        <dbReference type="ARBA" id="ARBA00006899"/>
    </source>
</evidence>
<keyword evidence="9" id="KW-0539">Nucleus</keyword>
<keyword evidence="14" id="KW-1185">Reference proteome</keyword>
<dbReference type="PANTHER" id="PTHR31576">
    <property type="entry name" value="TATA BOX-BINDING PROTEIN-ASSOCIATED FACTOR RNA POLYMERASE I SUBUNIT B"/>
    <property type="match status" value="1"/>
</dbReference>
<dbReference type="InterPro" id="IPR048538">
    <property type="entry name" value="Rrn7_cyclin_C"/>
</dbReference>
<evidence type="ECO:0000256" key="10">
    <source>
        <dbReference type="SAM" id="MobiDB-lite"/>
    </source>
</evidence>
<dbReference type="GO" id="GO:0008270">
    <property type="term" value="F:zinc ion binding"/>
    <property type="evidence" value="ECO:0007669"/>
    <property type="project" value="UniProtKB-KW"/>
</dbReference>
<accession>A0A015IQ58</accession>
<dbReference type="GO" id="GO:0070860">
    <property type="term" value="C:RNA polymerase I core factor complex"/>
    <property type="evidence" value="ECO:0007669"/>
    <property type="project" value="InterPro"/>
</dbReference>
<evidence type="ECO:0000313" key="14">
    <source>
        <dbReference type="Proteomes" id="UP000022910"/>
    </source>
</evidence>
<dbReference type="GO" id="GO:0042790">
    <property type="term" value="P:nucleolar large rRNA transcription by RNA polymerase I"/>
    <property type="evidence" value="ECO:0007669"/>
    <property type="project" value="TreeGrafter"/>
</dbReference>
<dbReference type="PANTHER" id="PTHR31576:SF2">
    <property type="entry name" value="TATA BOX-BINDING PROTEIN-ASSOCIATED FACTOR RNA POLYMERASE I SUBUNIT B"/>
    <property type="match status" value="1"/>
</dbReference>
<keyword evidence="6" id="KW-0805">Transcription regulation</keyword>
<evidence type="ECO:0000256" key="7">
    <source>
        <dbReference type="ARBA" id="ARBA00023125"/>
    </source>
</evidence>
<dbReference type="InterPro" id="IPR048540">
    <property type="entry name" value="Rrn7_cyclin_N"/>
</dbReference>
<evidence type="ECO:0000256" key="1">
    <source>
        <dbReference type="ARBA" id="ARBA00004604"/>
    </source>
</evidence>
<dbReference type="InterPro" id="IPR033599">
    <property type="entry name" value="TAF1B/Rrn7"/>
</dbReference>
<dbReference type="EMBL" id="JEMT01027741">
    <property type="protein sequence ID" value="EXX56380.1"/>
    <property type="molecule type" value="Genomic_DNA"/>
</dbReference>
<evidence type="ECO:0000256" key="9">
    <source>
        <dbReference type="ARBA" id="ARBA00023242"/>
    </source>
</evidence>
<evidence type="ECO:0000259" key="11">
    <source>
        <dbReference type="Pfam" id="PF20644"/>
    </source>
</evidence>
<dbReference type="Pfam" id="PF20645">
    <property type="entry name" value="Rrn7_cyclin_C"/>
    <property type="match status" value="1"/>
</dbReference>
<dbReference type="OrthoDB" id="428577at2759"/>
<evidence type="ECO:0000256" key="3">
    <source>
        <dbReference type="ARBA" id="ARBA00022723"/>
    </source>
</evidence>
<evidence type="ECO:0000256" key="8">
    <source>
        <dbReference type="ARBA" id="ARBA00023163"/>
    </source>
</evidence>
<dbReference type="Pfam" id="PF20644">
    <property type="entry name" value="Rrn7_cyclin_N"/>
    <property type="match status" value="1"/>
</dbReference>
<keyword evidence="4" id="KW-0863">Zinc-finger</keyword>
<keyword evidence="5" id="KW-0862">Zinc</keyword>
<proteinExistence type="inferred from homology"/>
<keyword evidence="7" id="KW-0238">DNA-binding</keyword>
<evidence type="ECO:0000256" key="4">
    <source>
        <dbReference type="ARBA" id="ARBA00022771"/>
    </source>
</evidence>
<reference evidence="13 14" key="1">
    <citation type="submission" date="2014-02" db="EMBL/GenBank/DDBJ databases">
        <title>Single nucleus genome sequencing reveals high similarity among nuclei of an endomycorrhizal fungus.</title>
        <authorList>
            <person name="Lin K."/>
            <person name="Geurts R."/>
            <person name="Zhang Z."/>
            <person name="Limpens E."/>
            <person name="Saunders D.G."/>
            <person name="Mu D."/>
            <person name="Pang E."/>
            <person name="Cao H."/>
            <person name="Cha H."/>
            <person name="Lin T."/>
            <person name="Zhou Q."/>
            <person name="Shang Y."/>
            <person name="Li Y."/>
            <person name="Ivanov S."/>
            <person name="Sharma T."/>
            <person name="Velzen R.V."/>
            <person name="Ruijter N.D."/>
            <person name="Aanen D.K."/>
            <person name="Win J."/>
            <person name="Kamoun S."/>
            <person name="Bisseling T."/>
            <person name="Huang S."/>
        </authorList>
    </citation>
    <scope>NUCLEOTIDE SEQUENCE [LARGE SCALE GENOMIC DNA]</scope>
    <source>
        <strain evidence="14">DAOM197198w</strain>
    </source>
</reference>
<dbReference type="Proteomes" id="UP000022910">
    <property type="component" value="Unassembled WGS sequence"/>
</dbReference>
<feature type="domain" description="Rrn7/TAF1B N-terminal cyclin" evidence="11">
    <location>
        <begin position="84"/>
        <end position="255"/>
    </location>
</feature>
<evidence type="ECO:0000256" key="6">
    <source>
        <dbReference type="ARBA" id="ARBA00023015"/>
    </source>
</evidence>
<comment type="similarity">
    <text evidence="2">Belongs to the RRN7/TAF1B family.</text>
</comment>
<dbReference type="STRING" id="1432141.A0A015IQ58"/>